<protein>
    <submittedName>
        <fullName evidence="2">Uncharacterized protein</fullName>
    </submittedName>
</protein>
<evidence type="ECO:0000313" key="2">
    <source>
        <dbReference type="EMBL" id="KKG64494.1"/>
    </source>
</evidence>
<proteinExistence type="predicted"/>
<evidence type="ECO:0000313" key="3">
    <source>
        <dbReference type="Proteomes" id="UP000034298"/>
    </source>
</evidence>
<gene>
    <name evidence="1" type="ORF">DU30_00385</name>
    <name evidence="2" type="ORF">DU67_07455</name>
</gene>
<dbReference type="EMBL" id="JJPL01000078">
    <property type="protein sequence ID" value="KKG64494.1"/>
    <property type="molecule type" value="Genomic_DNA"/>
</dbReference>
<dbReference type="AlphaFoldDB" id="A0A0F8HC53"/>
<accession>A0A0F8HC53</accession>
<comment type="caution">
    <text evidence="2">The sequence shown here is derived from an EMBL/GenBank/DDBJ whole genome shotgun (WGS) entry which is preliminary data.</text>
</comment>
<reference evidence="3 4" key="1">
    <citation type="journal article" date="2015" name="ISME J.">
        <title>Genomic and phenotypic differentiation among Methanosarcina mazei populations from Columbia River sediment.</title>
        <authorList>
            <person name="Youngblut N.D."/>
            <person name="Wirth J.S."/>
            <person name="Henriksen J.R."/>
            <person name="Smith M."/>
            <person name="Simon H."/>
            <person name="Metcalf W.W."/>
            <person name="Whitaker R.J."/>
        </authorList>
    </citation>
    <scope>NUCLEOTIDE SEQUENCE [LARGE SCALE GENOMIC DNA]</scope>
    <source>
        <strain evidence="1 3">3.F.A.1B.1</strain>
        <strain evidence="2 4">3.F.T.2.1</strain>
    </source>
</reference>
<dbReference type="PATRIC" id="fig|2209.62.peg.83"/>
<dbReference type="EMBL" id="JJPC01000074">
    <property type="protein sequence ID" value="KKG34638.1"/>
    <property type="molecule type" value="Genomic_DNA"/>
</dbReference>
<dbReference type="Proteomes" id="UP000034298">
    <property type="component" value="Unassembled WGS sequence"/>
</dbReference>
<evidence type="ECO:0000313" key="1">
    <source>
        <dbReference type="EMBL" id="KKG34638.1"/>
    </source>
</evidence>
<sequence length="65" mass="7476">MDVTGAQVFINEEDIKQKILALTPEEARKLGVKHRSTLKRMKDRIKENGKINTKTKQVEKLVNTI</sequence>
<organism evidence="2 4">
    <name type="scientific">Methanosarcina mazei</name>
    <name type="common">Methanosarcina frisia</name>
    <dbReference type="NCBI Taxonomy" id="2209"/>
    <lineage>
        <taxon>Archaea</taxon>
        <taxon>Methanobacteriati</taxon>
        <taxon>Methanobacteriota</taxon>
        <taxon>Stenosarchaea group</taxon>
        <taxon>Methanomicrobia</taxon>
        <taxon>Methanosarcinales</taxon>
        <taxon>Methanosarcinaceae</taxon>
        <taxon>Methanosarcina</taxon>
    </lineage>
</organism>
<dbReference type="Proteomes" id="UP000034424">
    <property type="component" value="Unassembled WGS sequence"/>
</dbReference>
<name>A0A0F8HC53_METMZ</name>
<dbReference type="RefSeq" id="WP_048046129.1">
    <property type="nucleotide sequence ID" value="NZ_JJPC01000074.1"/>
</dbReference>
<evidence type="ECO:0000313" key="4">
    <source>
        <dbReference type="Proteomes" id="UP000034424"/>
    </source>
</evidence>